<evidence type="ECO:0000256" key="12">
    <source>
        <dbReference type="ARBA" id="ARBA00023286"/>
    </source>
</evidence>
<evidence type="ECO:0000259" key="20">
    <source>
        <dbReference type="SMART" id="SM00079"/>
    </source>
</evidence>
<evidence type="ECO:0000256" key="2">
    <source>
        <dbReference type="ARBA" id="ARBA00022448"/>
    </source>
</evidence>
<keyword evidence="4 19" id="KW-0812">Transmembrane</keyword>
<dbReference type="Pfam" id="PF00060">
    <property type="entry name" value="Lig_chan"/>
    <property type="match status" value="1"/>
</dbReference>
<keyword evidence="13" id="KW-0407">Ion channel</keyword>
<feature type="transmembrane region" description="Helical" evidence="19">
    <location>
        <begin position="741"/>
        <end position="767"/>
    </location>
</feature>
<sequence length="1157" mass="130007">MGDINVKVIEELNGSTQLCDEYVRTAYVQPITVYHQHVLCTSNTNLSCVPLTTSLSYVQLIGERPLYLQLDPSRTVQARVIVNTLQSNNWYYASLIIEESYANDGFVETFRRLTSGAQWKVEDTIVVSRRHSTAVIDSALLNLLENKSRILILHSSPQLALKVFHLAKQQHLTERGYAWFVTEEVIVKSPRILQNYPDGLLGFMLNRKFDAKSIVADATNLVAKATERYIQDHGTDSFKRSCKEFRYIKNTTYVGDNVIKFDEDGVLENANYKIVNLVKEGNSRKRWKTTGYYTNGTTKLSTIIWPGGGISGPIVSGDRILRVVTNIVEPFVMEQVATKNKCETAIPCLCVQTKDKLVLDDIFRDFNSGVYNESRPYVVRCCQGYAIKLLERFALDMNFNFQLYITSDRRYGNFENGSWNGLVQDLTQGMAHMAVAALSITRSRSRVIDFTDPYFYSGFSILVSERKRSPRIYAFMEPFDSWVWISIAISATVVAVALSLLEWNSPFGLNPWGRKRKTNYTLGSGLNMVYAILFQHTIKTKSPKAWPSKWLQNYWAGASIFIYSSYTANLAAFLAGKNSGVIIDGIHDPKLLEPGRSIGVLDGMAVDEYLQHVNSRLLRKATRYNETLPLYYAVELLMNDTIDAYLDDTPILEYARTSMDAKCQLRLVGRGFGEDAYGIGLPKNSWLKKPLSLKIQEYHESGYMDDLSDIYFHRSRCIDEIADGQLQGEASPMNFDQHAGLYMLLVVGLFTCVGLMFLEHALFKWLVPYWRRKPRNSFWRSLSMLFWSQQEKKNLFKSSNIFKVVEQLQLKARRDKILSQNPSTQTECSVESDPNVTALPGSSHEPRSLAVTTLQMSENESGSNDTLKCTIEYPSATCRPKDLSTTLPIQPSSRKNKPMLKEAHASSTFTEPVTYMDTSTPATDPDTPDCAKSDDELLQSSDVDSDSHLVATSRGHPADTKYQLLTPAVSRRTGAGHADGAEHVRPRESTGAEDELPLATRASSSEDNLSSGLCPQSFTSGKSPAGLLLPNGIVIRAADGDVFSRDSTFGRKLYLRSDALKDVTPNLPESLKTLPAKDNRMKLTPPKGDGGCQRESSDRTTGHNKLIRISLERLTKEDLFLMWKASESDLSQKLNQVIKEKAELEQQLMKPSPESGT</sequence>
<evidence type="ECO:0000256" key="4">
    <source>
        <dbReference type="ARBA" id="ARBA00022692"/>
    </source>
</evidence>
<feature type="transmembrane region" description="Helical" evidence="19">
    <location>
        <begin position="554"/>
        <end position="575"/>
    </location>
</feature>
<dbReference type="PANTHER" id="PTHR18966">
    <property type="entry name" value="IONOTROPIC GLUTAMATE RECEPTOR"/>
    <property type="match status" value="1"/>
</dbReference>
<dbReference type="Proteomes" id="UP001208570">
    <property type="component" value="Unassembled WGS sequence"/>
</dbReference>
<dbReference type="SUPFAM" id="SSF53850">
    <property type="entry name" value="Periplasmic binding protein-like II"/>
    <property type="match status" value="1"/>
</dbReference>
<evidence type="ECO:0000256" key="1">
    <source>
        <dbReference type="ARBA" id="ARBA00004651"/>
    </source>
</evidence>
<keyword evidence="11" id="KW-0628">Postsynaptic cell membrane</keyword>
<proteinExistence type="predicted"/>
<feature type="transmembrane region" description="Helical" evidence="19">
    <location>
        <begin position="520"/>
        <end position="538"/>
    </location>
</feature>
<gene>
    <name evidence="22" type="ORF">LSH36_149g01000</name>
</gene>
<dbReference type="GO" id="GO:0015276">
    <property type="term" value="F:ligand-gated monoatomic ion channel activity"/>
    <property type="evidence" value="ECO:0007669"/>
    <property type="project" value="InterPro"/>
</dbReference>
<accession>A0AAD9JUG4</accession>
<evidence type="ECO:0000256" key="18">
    <source>
        <dbReference type="SAM" id="MobiDB-lite"/>
    </source>
</evidence>
<name>A0AAD9JUG4_9ANNE</name>
<evidence type="ECO:0000256" key="10">
    <source>
        <dbReference type="ARBA" id="ARBA00023180"/>
    </source>
</evidence>
<dbReference type="PRINTS" id="PR00177">
    <property type="entry name" value="NMDARECEPTOR"/>
</dbReference>
<feature type="binding site" evidence="15">
    <location>
        <position position="648"/>
    </location>
    <ligand>
        <name>L-glutamate</name>
        <dbReference type="ChEBI" id="CHEBI:29985"/>
    </ligand>
</feature>
<evidence type="ECO:0000256" key="19">
    <source>
        <dbReference type="SAM" id="Phobius"/>
    </source>
</evidence>
<feature type="region of interest" description="Disordered" evidence="18">
    <location>
        <begin position="820"/>
        <end position="846"/>
    </location>
</feature>
<dbReference type="SUPFAM" id="SSF53822">
    <property type="entry name" value="Periplasmic binding protein-like I"/>
    <property type="match status" value="1"/>
</dbReference>
<feature type="disulfide bond" evidence="17">
    <location>
        <begin position="663"/>
        <end position="717"/>
    </location>
</feature>
<keyword evidence="6" id="KW-0770">Synapse</keyword>
<organism evidence="22 23">
    <name type="scientific">Paralvinella palmiformis</name>
    <dbReference type="NCBI Taxonomy" id="53620"/>
    <lineage>
        <taxon>Eukaryota</taxon>
        <taxon>Metazoa</taxon>
        <taxon>Spiralia</taxon>
        <taxon>Lophotrochozoa</taxon>
        <taxon>Annelida</taxon>
        <taxon>Polychaeta</taxon>
        <taxon>Sedentaria</taxon>
        <taxon>Canalipalpata</taxon>
        <taxon>Terebellida</taxon>
        <taxon>Terebelliformia</taxon>
        <taxon>Alvinellidae</taxon>
        <taxon>Paralvinella</taxon>
    </lineage>
</organism>
<dbReference type="InterPro" id="IPR001320">
    <property type="entry name" value="Iontro_rcpt_C"/>
</dbReference>
<dbReference type="SMART" id="SM00918">
    <property type="entry name" value="Lig_chan-Glu_bd"/>
    <property type="match status" value="1"/>
</dbReference>
<evidence type="ECO:0000256" key="16">
    <source>
        <dbReference type="PIRSR" id="PIRSR601508-2"/>
    </source>
</evidence>
<evidence type="ECO:0000256" key="17">
    <source>
        <dbReference type="PIRSR" id="PIRSR601508-3"/>
    </source>
</evidence>
<evidence type="ECO:0000256" key="6">
    <source>
        <dbReference type="ARBA" id="ARBA00023018"/>
    </source>
</evidence>
<dbReference type="InterPro" id="IPR001508">
    <property type="entry name" value="Iono_Glu_rcpt_met"/>
</dbReference>
<feature type="compositionally biased region" description="Basic and acidic residues" evidence="18">
    <location>
        <begin position="979"/>
        <end position="990"/>
    </location>
</feature>
<keyword evidence="10" id="KW-0325">Glycoprotein</keyword>
<feature type="region of interest" description="Disordered" evidence="18">
    <location>
        <begin position="1078"/>
        <end position="1101"/>
    </location>
</feature>
<dbReference type="AlphaFoldDB" id="A0AAD9JUG4"/>
<dbReference type="InterPro" id="IPR028082">
    <property type="entry name" value="Peripla_BP_I"/>
</dbReference>
<feature type="domain" description="Ionotropic glutamate receptor C-terminal" evidence="20">
    <location>
        <begin position="365"/>
        <end position="714"/>
    </location>
</feature>
<keyword evidence="3" id="KW-1003">Cell membrane</keyword>
<dbReference type="InterPro" id="IPR015683">
    <property type="entry name" value="Ionotropic_Glu_rcpt"/>
</dbReference>
<feature type="region of interest" description="Disordered" evidence="18">
    <location>
        <begin position="905"/>
        <end position="995"/>
    </location>
</feature>
<evidence type="ECO:0000256" key="3">
    <source>
        <dbReference type="ARBA" id="ARBA00022475"/>
    </source>
</evidence>
<feature type="binding site" evidence="15">
    <location>
        <position position="444"/>
    </location>
    <ligand>
        <name>L-glutamate</name>
        <dbReference type="ChEBI" id="CHEBI:29985"/>
    </ligand>
</feature>
<dbReference type="SMART" id="SM00079">
    <property type="entry name" value="PBPe"/>
    <property type="match status" value="1"/>
</dbReference>
<comment type="subcellular location">
    <subcellularLocation>
        <location evidence="1">Cell membrane</location>
        <topology evidence="1">Multi-pass membrane protein</topology>
    </subcellularLocation>
    <subcellularLocation>
        <location evidence="14">Postsynaptic cell membrane</location>
    </subcellularLocation>
</comment>
<evidence type="ECO:0000256" key="11">
    <source>
        <dbReference type="ARBA" id="ARBA00023257"/>
    </source>
</evidence>
<keyword evidence="12" id="KW-1071">Ligand-gated ion channel</keyword>
<protein>
    <submittedName>
        <fullName evidence="22">Uncharacterized protein</fullName>
    </submittedName>
</protein>
<keyword evidence="7" id="KW-0406">Ion transport</keyword>
<dbReference type="GO" id="GO:0045211">
    <property type="term" value="C:postsynaptic membrane"/>
    <property type="evidence" value="ECO:0007669"/>
    <property type="project" value="UniProtKB-SubCell"/>
</dbReference>
<dbReference type="EMBL" id="JAODUP010000149">
    <property type="protein sequence ID" value="KAK2159634.1"/>
    <property type="molecule type" value="Genomic_DNA"/>
</dbReference>
<evidence type="ECO:0000256" key="8">
    <source>
        <dbReference type="ARBA" id="ARBA00023136"/>
    </source>
</evidence>
<evidence type="ECO:0000256" key="14">
    <source>
        <dbReference type="ARBA" id="ARBA00034100"/>
    </source>
</evidence>
<keyword evidence="5 19" id="KW-1133">Transmembrane helix</keyword>
<dbReference type="Gene3D" id="3.40.50.2300">
    <property type="match status" value="1"/>
</dbReference>
<reference evidence="22" key="1">
    <citation type="journal article" date="2023" name="Mol. Biol. Evol.">
        <title>Third-Generation Sequencing Reveals the Adaptive Role of the Epigenome in Three Deep-Sea Polychaetes.</title>
        <authorList>
            <person name="Perez M."/>
            <person name="Aroh O."/>
            <person name="Sun Y."/>
            <person name="Lan Y."/>
            <person name="Juniper S.K."/>
            <person name="Young C.R."/>
            <person name="Angers B."/>
            <person name="Qian P.Y."/>
        </authorList>
    </citation>
    <scope>NUCLEOTIDE SEQUENCE</scope>
    <source>
        <strain evidence="22">P08H-3</strain>
    </source>
</reference>
<evidence type="ECO:0000256" key="7">
    <source>
        <dbReference type="ARBA" id="ARBA00023065"/>
    </source>
</evidence>
<keyword evidence="8 19" id="KW-0472">Membrane</keyword>
<feature type="site" description="Crucial to convey clamshell closure to channel opening" evidence="16">
    <location>
        <position position="583"/>
    </location>
</feature>
<evidence type="ECO:0000256" key="15">
    <source>
        <dbReference type="PIRSR" id="PIRSR601508-1"/>
    </source>
</evidence>
<feature type="transmembrane region" description="Helical" evidence="19">
    <location>
        <begin position="481"/>
        <end position="500"/>
    </location>
</feature>
<dbReference type="InterPro" id="IPR001828">
    <property type="entry name" value="ANF_lig-bd_rcpt"/>
</dbReference>
<keyword evidence="9" id="KW-0675">Receptor</keyword>
<dbReference type="FunFam" id="3.40.190.10:FF:000097">
    <property type="entry name" value="Putative glutamate receptor ionotropic NMDA 3A"/>
    <property type="match status" value="1"/>
</dbReference>
<keyword evidence="2" id="KW-0813">Transport</keyword>
<evidence type="ECO:0000313" key="23">
    <source>
        <dbReference type="Proteomes" id="UP001208570"/>
    </source>
</evidence>
<dbReference type="GO" id="GO:0038023">
    <property type="term" value="F:signaling receptor activity"/>
    <property type="evidence" value="ECO:0007669"/>
    <property type="project" value="InterPro"/>
</dbReference>
<dbReference type="InterPro" id="IPR019594">
    <property type="entry name" value="Glu/Gly-bd"/>
</dbReference>
<feature type="compositionally biased region" description="Polar residues" evidence="18">
    <location>
        <begin position="820"/>
        <end position="835"/>
    </location>
</feature>
<evidence type="ECO:0000256" key="13">
    <source>
        <dbReference type="ARBA" id="ARBA00023303"/>
    </source>
</evidence>
<comment type="caution">
    <text evidence="22">The sequence shown here is derived from an EMBL/GenBank/DDBJ whole genome shotgun (WGS) entry which is preliminary data.</text>
</comment>
<evidence type="ECO:0000256" key="5">
    <source>
        <dbReference type="ARBA" id="ARBA00022989"/>
    </source>
</evidence>
<dbReference type="Gene3D" id="1.10.287.70">
    <property type="match status" value="1"/>
</dbReference>
<dbReference type="Pfam" id="PF10613">
    <property type="entry name" value="Lig_chan-Glu_bd"/>
    <property type="match status" value="1"/>
</dbReference>
<evidence type="ECO:0000313" key="22">
    <source>
        <dbReference type="EMBL" id="KAK2159634.1"/>
    </source>
</evidence>
<keyword evidence="17" id="KW-1015">Disulfide bond</keyword>
<evidence type="ECO:0000259" key="21">
    <source>
        <dbReference type="SMART" id="SM00918"/>
    </source>
</evidence>
<feature type="binding site" evidence="15">
    <location>
        <position position="439"/>
    </location>
    <ligand>
        <name>L-glutamate</name>
        <dbReference type="ChEBI" id="CHEBI:29985"/>
    </ligand>
</feature>
<keyword evidence="23" id="KW-1185">Reference proteome</keyword>
<evidence type="ECO:0000256" key="9">
    <source>
        <dbReference type="ARBA" id="ARBA00023170"/>
    </source>
</evidence>
<dbReference type="Pfam" id="PF01094">
    <property type="entry name" value="ANF_receptor"/>
    <property type="match status" value="1"/>
</dbReference>
<dbReference type="Gene3D" id="3.40.190.10">
    <property type="entry name" value="Periplasmic binding protein-like II"/>
    <property type="match status" value="2"/>
</dbReference>
<feature type="domain" description="Ionotropic glutamate receptor L-glutamate and glycine-binding" evidence="21">
    <location>
        <begin position="376"/>
        <end position="428"/>
    </location>
</feature>